<evidence type="ECO:0000313" key="2">
    <source>
        <dbReference type="Proteomes" id="UP000179807"/>
    </source>
</evidence>
<accession>A0A1J4KDR0</accession>
<evidence type="ECO:0000313" key="1">
    <source>
        <dbReference type="EMBL" id="OHT09331.1"/>
    </source>
</evidence>
<dbReference type="EMBL" id="MLAK01000642">
    <property type="protein sequence ID" value="OHT09331.1"/>
    <property type="molecule type" value="Genomic_DNA"/>
</dbReference>
<dbReference type="AlphaFoldDB" id="A0A1J4KDR0"/>
<organism evidence="1 2">
    <name type="scientific">Tritrichomonas foetus</name>
    <dbReference type="NCBI Taxonomy" id="1144522"/>
    <lineage>
        <taxon>Eukaryota</taxon>
        <taxon>Metamonada</taxon>
        <taxon>Parabasalia</taxon>
        <taxon>Tritrichomonadida</taxon>
        <taxon>Tritrichomonadidae</taxon>
        <taxon>Tritrichomonas</taxon>
    </lineage>
</organism>
<dbReference type="VEuPathDB" id="TrichDB:TRFO_21829"/>
<comment type="caution">
    <text evidence="1">The sequence shown here is derived from an EMBL/GenBank/DDBJ whole genome shotgun (WGS) entry which is preliminary data.</text>
</comment>
<dbReference type="GeneID" id="94836914"/>
<protein>
    <submittedName>
        <fullName evidence="1">Uncharacterized protein</fullName>
    </submittedName>
</protein>
<gene>
    <name evidence="1" type="ORF">TRFO_21829</name>
</gene>
<dbReference type="RefSeq" id="XP_068362467.1">
    <property type="nucleotide sequence ID" value="XM_068502210.1"/>
</dbReference>
<dbReference type="Proteomes" id="UP000179807">
    <property type="component" value="Unassembled WGS sequence"/>
</dbReference>
<keyword evidence="2" id="KW-1185">Reference proteome</keyword>
<proteinExistence type="predicted"/>
<reference evidence="1" key="1">
    <citation type="submission" date="2016-10" db="EMBL/GenBank/DDBJ databases">
        <authorList>
            <person name="Benchimol M."/>
            <person name="Almeida L.G."/>
            <person name="Vasconcelos A.T."/>
            <person name="Perreira-Neves A."/>
            <person name="Rosa I.A."/>
            <person name="Tasca T."/>
            <person name="Bogo M.R."/>
            <person name="de Souza W."/>
        </authorList>
    </citation>
    <scope>NUCLEOTIDE SEQUENCE [LARGE SCALE GENOMIC DNA]</scope>
    <source>
        <strain evidence="1">K</strain>
    </source>
</reference>
<name>A0A1J4KDR0_9EUKA</name>
<sequence>MEDQKHKTTALISERIGYNIEEIQNHLFIQNNSYTIPISVDLFKSVDIFNIKSDLLLSKFEKFLDLFPDDHSIKPEFLDKCLKDPKTDKFHSTHVFGNYTYLEFIKVTKNLGYQTLLLMTIEQIATHHKNKYNLIRLFFQNNHQFNIDNKILFIENNHKRQHENDENEKDRILNDISQNFNDILDNSIDILLQLPDDQKYEIIKRVDIHHIRDYHLYFKVINSIPNMLKILFLPFIDSFRLSRKEVFQKSFGS</sequence>